<dbReference type="EMBL" id="SJPJ01000001">
    <property type="protein sequence ID" value="TWT80898.1"/>
    <property type="molecule type" value="Genomic_DNA"/>
</dbReference>
<gene>
    <name evidence="1" type="ORF">CA13_23440</name>
</gene>
<organism evidence="1 2">
    <name type="scientific">Novipirellula herctigrandis</name>
    <dbReference type="NCBI Taxonomy" id="2527986"/>
    <lineage>
        <taxon>Bacteria</taxon>
        <taxon>Pseudomonadati</taxon>
        <taxon>Planctomycetota</taxon>
        <taxon>Planctomycetia</taxon>
        <taxon>Pirellulales</taxon>
        <taxon>Pirellulaceae</taxon>
        <taxon>Novipirellula</taxon>
    </lineage>
</organism>
<dbReference type="RefSeq" id="WP_146396218.1">
    <property type="nucleotide sequence ID" value="NZ_SJPJ01000001.1"/>
</dbReference>
<dbReference type="Proteomes" id="UP000315010">
    <property type="component" value="Unassembled WGS sequence"/>
</dbReference>
<dbReference type="Pfam" id="PF20607">
    <property type="entry name" value="DUF6800"/>
    <property type="match status" value="1"/>
</dbReference>
<sequence>MAGIERVREIRRLRKRRKKTRNLIDRAKKGTMEKSEVIRKLRRLTPGSEVIIEREGLKA</sequence>
<dbReference type="OrthoDB" id="292404at2"/>
<dbReference type="InterPro" id="IPR046479">
    <property type="entry name" value="DUF6800"/>
</dbReference>
<dbReference type="AlphaFoldDB" id="A0A5C5Z0J3"/>
<protein>
    <submittedName>
        <fullName evidence="1">Uncharacterized protein</fullName>
    </submittedName>
</protein>
<evidence type="ECO:0000313" key="2">
    <source>
        <dbReference type="Proteomes" id="UP000315010"/>
    </source>
</evidence>
<name>A0A5C5Z0J3_9BACT</name>
<proteinExistence type="predicted"/>
<keyword evidence="2" id="KW-1185">Reference proteome</keyword>
<evidence type="ECO:0000313" key="1">
    <source>
        <dbReference type="EMBL" id="TWT80898.1"/>
    </source>
</evidence>
<accession>A0A5C5Z0J3</accession>
<comment type="caution">
    <text evidence="1">The sequence shown here is derived from an EMBL/GenBank/DDBJ whole genome shotgun (WGS) entry which is preliminary data.</text>
</comment>
<reference evidence="1 2" key="1">
    <citation type="submission" date="2019-02" db="EMBL/GenBank/DDBJ databases">
        <title>Deep-cultivation of Planctomycetes and their phenomic and genomic characterization uncovers novel biology.</title>
        <authorList>
            <person name="Wiegand S."/>
            <person name="Jogler M."/>
            <person name="Boedeker C."/>
            <person name="Pinto D."/>
            <person name="Vollmers J."/>
            <person name="Rivas-Marin E."/>
            <person name="Kohn T."/>
            <person name="Peeters S.H."/>
            <person name="Heuer A."/>
            <person name="Rast P."/>
            <person name="Oberbeckmann S."/>
            <person name="Bunk B."/>
            <person name="Jeske O."/>
            <person name="Meyerdierks A."/>
            <person name="Storesund J.E."/>
            <person name="Kallscheuer N."/>
            <person name="Luecker S."/>
            <person name="Lage O.M."/>
            <person name="Pohl T."/>
            <person name="Merkel B.J."/>
            <person name="Hornburger P."/>
            <person name="Mueller R.-W."/>
            <person name="Bruemmer F."/>
            <person name="Labrenz M."/>
            <person name="Spormann A.M."/>
            <person name="Op Den Camp H."/>
            <person name="Overmann J."/>
            <person name="Amann R."/>
            <person name="Jetten M.S.M."/>
            <person name="Mascher T."/>
            <person name="Medema M.H."/>
            <person name="Devos D.P."/>
            <person name="Kaster A.-K."/>
            <person name="Ovreas L."/>
            <person name="Rohde M."/>
            <person name="Galperin M.Y."/>
            <person name="Jogler C."/>
        </authorList>
    </citation>
    <scope>NUCLEOTIDE SEQUENCE [LARGE SCALE GENOMIC DNA]</scope>
    <source>
        <strain evidence="1 2">CA13</strain>
    </source>
</reference>